<keyword evidence="6 10" id="KW-0812">Transmembrane</keyword>
<evidence type="ECO:0000313" key="12">
    <source>
        <dbReference type="EMBL" id="SIS94998.1"/>
    </source>
</evidence>
<keyword evidence="5" id="KW-1003">Cell membrane</keyword>
<dbReference type="RefSeq" id="WP_076530655.1">
    <property type="nucleotide sequence ID" value="NZ_BMEH01000003.1"/>
</dbReference>
<proteinExistence type="inferred from homology"/>
<dbReference type="NCBIfam" id="TIGR01726">
    <property type="entry name" value="HEQRo_perm_3TM"/>
    <property type="match status" value="1"/>
</dbReference>
<dbReference type="Pfam" id="PF00528">
    <property type="entry name" value="BPD_transp_1"/>
    <property type="match status" value="1"/>
</dbReference>
<dbReference type="GO" id="GO:0022857">
    <property type="term" value="F:transmembrane transporter activity"/>
    <property type="evidence" value="ECO:0007669"/>
    <property type="project" value="InterPro"/>
</dbReference>
<evidence type="ECO:0000256" key="3">
    <source>
        <dbReference type="ARBA" id="ARBA00010072"/>
    </source>
</evidence>
<evidence type="ECO:0000256" key="5">
    <source>
        <dbReference type="ARBA" id="ARBA00022475"/>
    </source>
</evidence>
<feature type="domain" description="ABC transmembrane type-1" evidence="11">
    <location>
        <begin position="21"/>
        <end position="210"/>
    </location>
</feature>
<evidence type="ECO:0000313" key="13">
    <source>
        <dbReference type="Proteomes" id="UP000186141"/>
    </source>
</evidence>
<comment type="function">
    <text evidence="1">Part of the binding-protein-dependent transport system for glutamine; probably responsible for the translocation of the substrate across the membrane.</text>
</comment>
<comment type="subcellular location">
    <subcellularLocation>
        <location evidence="2">Cell inner membrane</location>
        <topology evidence="2">Multi-pass membrane protein</topology>
    </subcellularLocation>
    <subcellularLocation>
        <location evidence="10">Cell membrane</location>
        <topology evidence="10">Multi-pass membrane protein</topology>
    </subcellularLocation>
</comment>
<evidence type="ECO:0000256" key="8">
    <source>
        <dbReference type="ARBA" id="ARBA00022989"/>
    </source>
</evidence>
<dbReference type="GO" id="GO:0043190">
    <property type="term" value="C:ATP-binding cassette (ABC) transporter complex"/>
    <property type="evidence" value="ECO:0007669"/>
    <property type="project" value="InterPro"/>
</dbReference>
<name>A0A1N7N9R4_9RHOB</name>
<dbReference type="EMBL" id="FTOT01000003">
    <property type="protein sequence ID" value="SIS94998.1"/>
    <property type="molecule type" value="Genomic_DNA"/>
</dbReference>
<reference evidence="12 13" key="1">
    <citation type="submission" date="2017-01" db="EMBL/GenBank/DDBJ databases">
        <authorList>
            <person name="Mah S.A."/>
            <person name="Swanson W.J."/>
            <person name="Moy G.W."/>
            <person name="Vacquier V.D."/>
        </authorList>
    </citation>
    <scope>NUCLEOTIDE SEQUENCE [LARGE SCALE GENOMIC DNA]</scope>
    <source>
        <strain evidence="12 13">DSM 26375</strain>
    </source>
</reference>
<dbReference type="InterPro" id="IPR035906">
    <property type="entry name" value="MetI-like_sf"/>
</dbReference>
<keyword evidence="9 10" id="KW-0472">Membrane</keyword>
<dbReference type="PROSITE" id="PS50928">
    <property type="entry name" value="ABC_TM1"/>
    <property type="match status" value="1"/>
</dbReference>
<dbReference type="AlphaFoldDB" id="A0A1N7N9R4"/>
<feature type="transmembrane region" description="Helical" evidence="10">
    <location>
        <begin position="20"/>
        <end position="44"/>
    </location>
</feature>
<dbReference type="GO" id="GO:0006865">
    <property type="term" value="P:amino acid transport"/>
    <property type="evidence" value="ECO:0007669"/>
    <property type="project" value="UniProtKB-KW"/>
</dbReference>
<sequence>MPYEWDFLAVLAQWPLLLSGLLGTIKIAVIAIAAGVIVGGLVAAMRLSRLWPVRLLGTIYVDFYRNTPGILHFFWFYYALPVLSNVSLGPLEAAALALATQSGAFYAEVFRGGIGSIRKGQWEGAKALGMIRGQALRRVILPQAARRMIAPFTERSFEIIKTTSLASTLSYGELLYQGMMVASITFRPLETYTLLALIYFALLFSLSALAKWGESRLQAY</sequence>
<keyword evidence="7" id="KW-0029">Amino-acid transport</keyword>
<dbReference type="InterPro" id="IPR000515">
    <property type="entry name" value="MetI-like"/>
</dbReference>
<dbReference type="InterPro" id="IPR010065">
    <property type="entry name" value="AA_ABC_transptr_permease_3TM"/>
</dbReference>
<evidence type="ECO:0000256" key="4">
    <source>
        <dbReference type="ARBA" id="ARBA00022448"/>
    </source>
</evidence>
<keyword evidence="8 10" id="KW-1133">Transmembrane helix</keyword>
<dbReference type="PANTHER" id="PTHR30614">
    <property type="entry name" value="MEMBRANE COMPONENT OF AMINO ACID ABC TRANSPORTER"/>
    <property type="match status" value="1"/>
</dbReference>
<evidence type="ECO:0000256" key="2">
    <source>
        <dbReference type="ARBA" id="ARBA00004429"/>
    </source>
</evidence>
<evidence type="ECO:0000256" key="10">
    <source>
        <dbReference type="RuleBase" id="RU363032"/>
    </source>
</evidence>
<comment type="similarity">
    <text evidence="3">Belongs to the binding-protein-dependent transport system permease family. HisMQ subfamily.</text>
</comment>
<organism evidence="12 13">
    <name type="scientific">Gemmobacter megaterium</name>
    <dbReference type="NCBI Taxonomy" id="1086013"/>
    <lineage>
        <taxon>Bacteria</taxon>
        <taxon>Pseudomonadati</taxon>
        <taxon>Pseudomonadota</taxon>
        <taxon>Alphaproteobacteria</taxon>
        <taxon>Rhodobacterales</taxon>
        <taxon>Paracoccaceae</taxon>
        <taxon>Gemmobacter</taxon>
    </lineage>
</organism>
<keyword evidence="13" id="KW-1185">Reference proteome</keyword>
<evidence type="ECO:0000256" key="1">
    <source>
        <dbReference type="ARBA" id="ARBA00003159"/>
    </source>
</evidence>
<dbReference type="PANTHER" id="PTHR30614:SF20">
    <property type="entry name" value="GLUTAMINE TRANSPORT SYSTEM PERMEASE PROTEIN GLNP"/>
    <property type="match status" value="1"/>
</dbReference>
<dbReference type="Proteomes" id="UP000186141">
    <property type="component" value="Unassembled WGS sequence"/>
</dbReference>
<dbReference type="CDD" id="cd06261">
    <property type="entry name" value="TM_PBP2"/>
    <property type="match status" value="1"/>
</dbReference>
<dbReference type="OrthoDB" id="9808674at2"/>
<dbReference type="SUPFAM" id="SSF161098">
    <property type="entry name" value="MetI-like"/>
    <property type="match status" value="1"/>
</dbReference>
<evidence type="ECO:0000259" key="11">
    <source>
        <dbReference type="PROSITE" id="PS50928"/>
    </source>
</evidence>
<evidence type="ECO:0000256" key="9">
    <source>
        <dbReference type="ARBA" id="ARBA00023136"/>
    </source>
</evidence>
<dbReference type="InterPro" id="IPR043429">
    <property type="entry name" value="ArtM/GltK/GlnP/TcyL/YhdX-like"/>
</dbReference>
<gene>
    <name evidence="12" type="ORF">SAMN05421774_103221</name>
</gene>
<keyword evidence="4 10" id="KW-0813">Transport</keyword>
<dbReference type="STRING" id="1086013.SAMN05421774_103221"/>
<dbReference type="Gene3D" id="1.10.3720.10">
    <property type="entry name" value="MetI-like"/>
    <property type="match status" value="1"/>
</dbReference>
<evidence type="ECO:0000256" key="6">
    <source>
        <dbReference type="ARBA" id="ARBA00022692"/>
    </source>
</evidence>
<accession>A0A1N7N9R4</accession>
<feature type="transmembrane region" description="Helical" evidence="10">
    <location>
        <begin position="189"/>
        <end position="210"/>
    </location>
</feature>
<evidence type="ECO:0000256" key="7">
    <source>
        <dbReference type="ARBA" id="ARBA00022970"/>
    </source>
</evidence>
<protein>
    <submittedName>
        <fullName evidence="12">Amino acid ABC transporter membrane protein 1, PAAT family</fullName>
    </submittedName>
</protein>